<evidence type="ECO:0000256" key="1">
    <source>
        <dbReference type="ARBA" id="ARBA00023015"/>
    </source>
</evidence>
<proteinExistence type="predicted"/>
<evidence type="ECO:0000259" key="5">
    <source>
        <dbReference type="PROSITE" id="PS50977"/>
    </source>
</evidence>
<dbReference type="EMBL" id="CP036274">
    <property type="protein sequence ID" value="QDU29771.1"/>
    <property type="molecule type" value="Genomic_DNA"/>
</dbReference>
<gene>
    <name evidence="6" type="primary">bm3R1</name>
    <name evidence="6" type="ORF">ETAA8_48860</name>
</gene>
<dbReference type="AlphaFoldDB" id="A0A517YHS7"/>
<keyword evidence="1" id="KW-0805">Transcription regulation</keyword>
<evidence type="ECO:0000256" key="2">
    <source>
        <dbReference type="ARBA" id="ARBA00023125"/>
    </source>
</evidence>
<dbReference type="InterPro" id="IPR036271">
    <property type="entry name" value="Tet_transcr_reg_TetR-rel_C_sf"/>
</dbReference>
<dbReference type="InterPro" id="IPR050109">
    <property type="entry name" value="HTH-type_TetR-like_transc_reg"/>
</dbReference>
<protein>
    <submittedName>
        <fullName evidence="6">HTH-type transcriptional repressor Bm3R1</fullName>
    </submittedName>
</protein>
<organism evidence="6 7">
    <name type="scientific">Anatilimnocola aggregata</name>
    <dbReference type="NCBI Taxonomy" id="2528021"/>
    <lineage>
        <taxon>Bacteria</taxon>
        <taxon>Pseudomonadati</taxon>
        <taxon>Planctomycetota</taxon>
        <taxon>Planctomycetia</taxon>
        <taxon>Pirellulales</taxon>
        <taxon>Pirellulaceae</taxon>
        <taxon>Anatilimnocola</taxon>
    </lineage>
</organism>
<keyword evidence="3" id="KW-0804">Transcription</keyword>
<dbReference type="PROSITE" id="PS50977">
    <property type="entry name" value="HTH_TETR_2"/>
    <property type="match status" value="1"/>
</dbReference>
<name>A0A517YHS7_9BACT</name>
<keyword evidence="2 4" id="KW-0238">DNA-binding</keyword>
<dbReference type="InterPro" id="IPR001647">
    <property type="entry name" value="HTH_TetR"/>
</dbReference>
<dbReference type="PANTHER" id="PTHR30055:SF234">
    <property type="entry name" value="HTH-TYPE TRANSCRIPTIONAL REGULATOR BETI"/>
    <property type="match status" value="1"/>
</dbReference>
<evidence type="ECO:0000256" key="3">
    <source>
        <dbReference type="ARBA" id="ARBA00023163"/>
    </source>
</evidence>
<dbReference type="PRINTS" id="PR00455">
    <property type="entry name" value="HTHTETR"/>
</dbReference>
<dbReference type="PANTHER" id="PTHR30055">
    <property type="entry name" value="HTH-TYPE TRANSCRIPTIONAL REGULATOR RUTR"/>
    <property type="match status" value="1"/>
</dbReference>
<dbReference type="SUPFAM" id="SSF48498">
    <property type="entry name" value="Tetracyclin repressor-like, C-terminal domain"/>
    <property type="match status" value="1"/>
</dbReference>
<evidence type="ECO:0000313" key="7">
    <source>
        <dbReference type="Proteomes" id="UP000315017"/>
    </source>
</evidence>
<dbReference type="GO" id="GO:0003700">
    <property type="term" value="F:DNA-binding transcription factor activity"/>
    <property type="evidence" value="ECO:0007669"/>
    <property type="project" value="TreeGrafter"/>
</dbReference>
<accession>A0A517YHS7</accession>
<sequence length="210" mass="23665">MASGSFEHEKTPNESGFDSLSERDREILLAATRLFAREGYAQTDVQEIADAAGIGKGTVYRTFGNKENLFLAAVRFARARVLDEVDAAAALATEPLDHWRRGMQAFLHFFDENPAVVELLIEERALSRGRRVATFFDTQGKGSERWRQVFRQLIDAGVIRQLPVEQVEQAISRYLFGTLFVSYFVGRPEPLAPQFESLFDILFTGLANRA</sequence>
<evidence type="ECO:0000256" key="4">
    <source>
        <dbReference type="PROSITE-ProRule" id="PRU00335"/>
    </source>
</evidence>
<feature type="DNA-binding region" description="H-T-H motif" evidence="4">
    <location>
        <begin position="44"/>
        <end position="63"/>
    </location>
</feature>
<dbReference type="Pfam" id="PF00440">
    <property type="entry name" value="TetR_N"/>
    <property type="match status" value="1"/>
</dbReference>
<dbReference type="Gene3D" id="1.10.357.10">
    <property type="entry name" value="Tetracycline Repressor, domain 2"/>
    <property type="match status" value="1"/>
</dbReference>
<dbReference type="GO" id="GO:0000976">
    <property type="term" value="F:transcription cis-regulatory region binding"/>
    <property type="evidence" value="ECO:0007669"/>
    <property type="project" value="TreeGrafter"/>
</dbReference>
<dbReference type="Proteomes" id="UP000315017">
    <property type="component" value="Chromosome"/>
</dbReference>
<dbReference type="KEGG" id="aagg:ETAA8_48860"/>
<keyword evidence="7" id="KW-1185">Reference proteome</keyword>
<dbReference type="Gene3D" id="1.10.10.60">
    <property type="entry name" value="Homeodomain-like"/>
    <property type="match status" value="1"/>
</dbReference>
<evidence type="ECO:0000313" key="6">
    <source>
        <dbReference type="EMBL" id="QDU29771.1"/>
    </source>
</evidence>
<dbReference type="InterPro" id="IPR009057">
    <property type="entry name" value="Homeodomain-like_sf"/>
</dbReference>
<reference evidence="6 7" key="1">
    <citation type="submission" date="2019-02" db="EMBL/GenBank/DDBJ databases">
        <title>Deep-cultivation of Planctomycetes and their phenomic and genomic characterization uncovers novel biology.</title>
        <authorList>
            <person name="Wiegand S."/>
            <person name="Jogler M."/>
            <person name="Boedeker C."/>
            <person name="Pinto D."/>
            <person name="Vollmers J."/>
            <person name="Rivas-Marin E."/>
            <person name="Kohn T."/>
            <person name="Peeters S.H."/>
            <person name="Heuer A."/>
            <person name="Rast P."/>
            <person name="Oberbeckmann S."/>
            <person name="Bunk B."/>
            <person name="Jeske O."/>
            <person name="Meyerdierks A."/>
            <person name="Storesund J.E."/>
            <person name="Kallscheuer N."/>
            <person name="Luecker S."/>
            <person name="Lage O.M."/>
            <person name="Pohl T."/>
            <person name="Merkel B.J."/>
            <person name="Hornburger P."/>
            <person name="Mueller R.-W."/>
            <person name="Bruemmer F."/>
            <person name="Labrenz M."/>
            <person name="Spormann A.M."/>
            <person name="Op den Camp H."/>
            <person name="Overmann J."/>
            <person name="Amann R."/>
            <person name="Jetten M.S.M."/>
            <person name="Mascher T."/>
            <person name="Medema M.H."/>
            <person name="Devos D.P."/>
            <person name="Kaster A.-K."/>
            <person name="Ovreas L."/>
            <person name="Rohde M."/>
            <person name="Galperin M.Y."/>
            <person name="Jogler C."/>
        </authorList>
    </citation>
    <scope>NUCLEOTIDE SEQUENCE [LARGE SCALE GENOMIC DNA]</scope>
    <source>
        <strain evidence="6 7">ETA_A8</strain>
    </source>
</reference>
<feature type="domain" description="HTH tetR-type" evidence="5">
    <location>
        <begin position="21"/>
        <end position="81"/>
    </location>
</feature>
<dbReference type="SUPFAM" id="SSF46689">
    <property type="entry name" value="Homeodomain-like"/>
    <property type="match status" value="1"/>
</dbReference>
<dbReference type="RefSeq" id="WP_202921221.1">
    <property type="nucleotide sequence ID" value="NZ_CP036274.1"/>
</dbReference>